<evidence type="ECO:0000313" key="3">
    <source>
        <dbReference type="Proteomes" id="UP001596414"/>
    </source>
</evidence>
<reference evidence="2 3" key="1">
    <citation type="journal article" date="2014" name="Int. J. Syst. Evol. Microbiol.">
        <title>Complete genome sequence of Corynebacterium casei LMG S-19264T (=DSM 44701T), isolated from a smear-ripened cheese.</title>
        <authorList>
            <consortium name="US DOE Joint Genome Institute (JGI-PGF)"/>
            <person name="Walter F."/>
            <person name="Albersmeier A."/>
            <person name="Kalinowski J."/>
            <person name="Ruckert C."/>
        </authorList>
    </citation>
    <scope>NUCLEOTIDE SEQUENCE [LARGE SCALE GENOMIC DNA]</scope>
    <source>
        <strain evidence="2 3">CGMCC 4.7215</strain>
    </source>
</reference>
<protein>
    <submittedName>
        <fullName evidence="2">Uncharacterized protein</fullName>
    </submittedName>
</protein>
<gene>
    <name evidence="2" type="ORF">ACFQJ7_01975</name>
</gene>
<keyword evidence="1" id="KW-0812">Transmembrane</keyword>
<comment type="caution">
    <text evidence="2">The sequence shown here is derived from an EMBL/GenBank/DDBJ whole genome shotgun (WGS) entry which is preliminary data.</text>
</comment>
<keyword evidence="1" id="KW-1133">Transmembrane helix</keyword>
<feature type="transmembrane region" description="Helical" evidence="1">
    <location>
        <begin position="60"/>
        <end position="79"/>
    </location>
</feature>
<feature type="transmembrane region" description="Helical" evidence="1">
    <location>
        <begin position="123"/>
        <end position="142"/>
    </location>
</feature>
<feature type="transmembrane region" description="Helical" evidence="1">
    <location>
        <begin position="91"/>
        <end position="111"/>
    </location>
</feature>
<evidence type="ECO:0000256" key="1">
    <source>
        <dbReference type="SAM" id="Phobius"/>
    </source>
</evidence>
<organism evidence="2 3">
    <name type="scientific">Halovenus rubra</name>
    <dbReference type="NCBI Taxonomy" id="869890"/>
    <lineage>
        <taxon>Archaea</taxon>
        <taxon>Methanobacteriati</taxon>
        <taxon>Methanobacteriota</taxon>
        <taxon>Stenosarchaea group</taxon>
        <taxon>Halobacteria</taxon>
        <taxon>Halobacteriales</taxon>
        <taxon>Haloarculaceae</taxon>
        <taxon>Halovenus</taxon>
    </lineage>
</organism>
<keyword evidence="1" id="KW-0472">Membrane</keyword>
<dbReference type="Proteomes" id="UP001596414">
    <property type="component" value="Unassembled WGS sequence"/>
</dbReference>
<proteinExistence type="predicted"/>
<accession>A0ABD5X0N2</accession>
<feature type="transmembrane region" description="Helical" evidence="1">
    <location>
        <begin position="6"/>
        <end position="27"/>
    </location>
</feature>
<dbReference type="RefSeq" id="WP_267638412.1">
    <property type="nucleotide sequence ID" value="NZ_JAODIY010000013.1"/>
</dbReference>
<dbReference type="AlphaFoldDB" id="A0ABD5X0N2"/>
<name>A0ABD5X0N2_9EURY</name>
<dbReference type="EMBL" id="JBHSZQ010000002">
    <property type="protein sequence ID" value="MFC7124808.1"/>
    <property type="molecule type" value="Genomic_DNA"/>
</dbReference>
<sequence length="143" mass="14798">MVEITVLGGVAGGLLATLVMTMLMMALGDDSPPPTAAFWSKYVGDGAPTDYMMQGMVLHFLYGLGAGVALAVVLPLVGFETVTLVTAVGVGLAYGFVLFAFAAVFWMKIVLAMDPEPPQVAQFLLFHLVYGAVLGGVIGAGIV</sequence>
<evidence type="ECO:0000313" key="2">
    <source>
        <dbReference type="EMBL" id="MFC7124808.1"/>
    </source>
</evidence>